<dbReference type="STRING" id="70448.A0A090N2R9"/>
<protein>
    <submittedName>
        <fullName evidence="4">Short-chain dehydrogenase/reductase SDR</fullName>
    </submittedName>
</protein>
<keyword evidence="2" id="KW-0560">Oxidoreductase</keyword>
<dbReference type="InterPro" id="IPR002347">
    <property type="entry name" value="SDR_fam"/>
</dbReference>
<evidence type="ECO:0000313" key="5">
    <source>
        <dbReference type="Proteomes" id="UP000009170"/>
    </source>
</evidence>
<comment type="caution">
    <text evidence="4">The sequence shown here is derived from an EMBL/GenBank/DDBJ whole genome shotgun (WGS) entry which is preliminary data.</text>
</comment>
<organism evidence="4 5">
    <name type="scientific">Ostreococcus tauri</name>
    <name type="common">Marine green alga</name>
    <dbReference type="NCBI Taxonomy" id="70448"/>
    <lineage>
        <taxon>Eukaryota</taxon>
        <taxon>Viridiplantae</taxon>
        <taxon>Chlorophyta</taxon>
        <taxon>Mamiellophyceae</taxon>
        <taxon>Mamiellales</taxon>
        <taxon>Bathycoccaceae</taxon>
        <taxon>Ostreococcus</taxon>
    </lineage>
</organism>
<dbReference type="OrthoDB" id="191139at2759"/>
<dbReference type="InParanoid" id="A0A090N2R9"/>
<reference evidence="4 5" key="2">
    <citation type="journal article" date="2014" name="BMC Genomics">
        <title>An improved genome of the model marine alga Ostreococcus tauri unfolds by assessing Illumina de novo assemblies.</title>
        <authorList>
            <person name="Blanc-Mathieu R."/>
            <person name="Verhelst B."/>
            <person name="Derelle E."/>
            <person name="Rombauts S."/>
            <person name="Bouget F.Y."/>
            <person name="Carre I."/>
            <person name="Chateau A."/>
            <person name="Eyre-Walker A."/>
            <person name="Grimsley N."/>
            <person name="Moreau H."/>
            <person name="Piegu B."/>
            <person name="Rivals E."/>
            <person name="Schackwitz W."/>
            <person name="Van de Peer Y."/>
            <person name="Piganeau G."/>
        </authorList>
    </citation>
    <scope>NUCLEOTIDE SEQUENCE [LARGE SCALE GENOMIC DNA]</scope>
    <source>
        <strain evidence="5">OTTH 0595 / CCAP 157/2 / RCC745</strain>
    </source>
</reference>
<dbReference type="KEGG" id="ota:OT_ostta01g03650"/>
<dbReference type="AlphaFoldDB" id="A0A090N2R9"/>
<sequence length="297" mass="31563">MASVSSGFSLITGATDGIGRHTARRLVECGKSVVAHGRDDAKVDDVVRELEALAAQKGSGAMVRGVVSDLATVSGARALAGLVRETVESGGGLEALYNNAGVFMKGAYVETVDGREMTFAVNVVAPYVLTGLLMGDLVKRARESGRKSSVLNVASISASPRIDFENINAEKMFSAHGSYSLSKACMKAFSYELFDRLAAGKLCNGDATVDNLNVFSCDPGTVNTKMLLAGWGRCGIEIFEANDQFDIMVSDIEKNSVDFNGCYFVGAAPMKRSSAPGDADQARLWALLERETKLVYV</sequence>
<evidence type="ECO:0000313" key="4">
    <source>
        <dbReference type="EMBL" id="CEF96718.1"/>
    </source>
</evidence>
<dbReference type="EMBL" id="CAID01000001">
    <property type="protein sequence ID" value="CEF96718.1"/>
    <property type="molecule type" value="Genomic_DNA"/>
</dbReference>
<reference evidence="5" key="1">
    <citation type="journal article" date="2006" name="Proc. Natl. Acad. Sci. U.S.A.">
        <title>Genome analysis of the smallest free-living eukaryote Ostreococcus tauri unveils many unique features.</title>
        <authorList>
            <person name="Derelle E."/>
            <person name="Ferraz C."/>
            <person name="Rombauts S."/>
            <person name="Rouze P."/>
            <person name="Worden A.Z."/>
            <person name="Robbens S."/>
            <person name="Partensky F."/>
            <person name="Degroeve S."/>
            <person name="Echeynie S."/>
            <person name="Cooke R."/>
            <person name="Saeys Y."/>
            <person name="Wuyts J."/>
            <person name="Jabbari K."/>
            <person name="Bowler C."/>
            <person name="Panaud O."/>
            <person name="Piegu B."/>
            <person name="Ball S.G."/>
            <person name="Ral J.-P."/>
            <person name="Bouget F.-Y."/>
            <person name="Piganeau G."/>
            <person name="De Baets B."/>
            <person name="Picard A."/>
            <person name="Delseny M."/>
            <person name="Demaille J."/>
            <person name="Van de Peer Y."/>
            <person name="Moreau H."/>
        </authorList>
    </citation>
    <scope>NUCLEOTIDE SEQUENCE [LARGE SCALE GENOMIC DNA]</scope>
    <source>
        <strain evidence="5">OTTH 0595 / CCAP 157/2 / RCC745</strain>
    </source>
</reference>
<dbReference type="RefSeq" id="XP_022838259.1">
    <property type="nucleotide sequence ID" value="XM_022985374.1"/>
</dbReference>
<dbReference type="Pfam" id="PF00106">
    <property type="entry name" value="adh_short"/>
    <property type="match status" value="1"/>
</dbReference>
<dbReference type="PRINTS" id="PR00081">
    <property type="entry name" value="GDHRDH"/>
</dbReference>
<accession>A0A090N2R9</accession>
<evidence type="ECO:0000256" key="1">
    <source>
        <dbReference type="ARBA" id="ARBA00006484"/>
    </source>
</evidence>
<name>A0A090N2R9_OSTTA</name>
<dbReference type="PANTHER" id="PTHR24320">
    <property type="entry name" value="RETINOL DEHYDROGENASE"/>
    <property type="match status" value="1"/>
</dbReference>
<dbReference type="InterPro" id="IPR036291">
    <property type="entry name" value="NAD(P)-bd_dom_sf"/>
</dbReference>
<dbReference type="Proteomes" id="UP000009170">
    <property type="component" value="Unassembled WGS sequence"/>
</dbReference>
<evidence type="ECO:0000256" key="3">
    <source>
        <dbReference type="RuleBase" id="RU000363"/>
    </source>
</evidence>
<proteinExistence type="inferred from homology"/>
<dbReference type="PANTHER" id="PTHR24320:SF148">
    <property type="entry name" value="NAD(P)-BINDING ROSSMANN-FOLD SUPERFAMILY PROTEIN"/>
    <property type="match status" value="1"/>
</dbReference>
<dbReference type="GO" id="GO:0016491">
    <property type="term" value="F:oxidoreductase activity"/>
    <property type="evidence" value="ECO:0007669"/>
    <property type="project" value="UniProtKB-KW"/>
</dbReference>
<dbReference type="Gene3D" id="3.40.50.720">
    <property type="entry name" value="NAD(P)-binding Rossmann-like Domain"/>
    <property type="match status" value="1"/>
</dbReference>
<dbReference type="SUPFAM" id="SSF51735">
    <property type="entry name" value="NAD(P)-binding Rossmann-fold domains"/>
    <property type="match status" value="1"/>
</dbReference>
<keyword evidence="5" id="KW-1185">Reference proteome</keyword>
<comment type="similarity">
    <text evidence="1 3">Belongs to the short-chain dehydrogenases/reductases (SDR) family.</text>
</comment>
<gene>
    <name evidence="4" type="ORF">OT_ostta01g03650</name>
</gene>
<evidence type="ECO:0000256" key="2">
    <source>
        <dbReference type="ARBA" id="ARBA00023002"/>
    </source>
</evidence>
<dbReference type="GeneID" id="9836354"/>
<dbReference type="PRINTS" id="PR00080">
    <property type="entry name" value="SDRFAMILY"/>
</dbReference>